<protein>
    <submittedName>
        <fullName evidence="2">Expressed protein</fullName>
    </submittedName>
</protein>
<feature type="chain" id="PRO_5040224223" evidence="1">
    <location>
        <begin position="24"/>
        <end position="380"/>
    </location>
</feature>
<reference evidence="2" key="1">
    <citation type="submission" date="2022-07" db="EMBL/GenBank/DDBJ databases">
        <title>The genome of Lyophyllum shimeji provides insight into the initial evolution of ectomycorrhizal fungal genome.</title>
        <authorList>
            <person name="Kobayashi Y."/>
            <person name="Shibata T."/>
            <person name="Hirakawa H."/>
            <person name="Shigenobu S."/>
            <person name="Nishiyama T."/>
            <person name="Yamada A."/>
            <person name="Hasebe M."/>
            <person name="Kawaguchi M."/>
        </authorList>
    </citation>
    <scope>NUCLEOTIDE SEQUENCE</scope>
    <source>
        <strain evidence="2">AT787</strain>
    </source>
</reference>
<dbReference type="OrthoDB" id="411632at2759"/>
<sequence>MAVVSLVLLVFFGLHWYQHGTQAQDAVAQSKTWTPPRILLVSALFPLQNSKHSHEEYRTWLANFLGPKGIQCDVYFYTTPVLEELVRSLHASSGRNHTLVINTTYATPFAVPPITPHWARYIQMHDWDRERDIHNPELYAIWNAKPWLLEQAVQHLRRGFNDSEGVTYDYAFWNDAGSFRDVHAFGAWPDPKRVEEVFETASKAARVRKEDMFFVPFWKAPEERDRSWTADKGPVDNDIGEGSFFGSTPTGISWYTRAYYAQHDFYISTAPSPSPPGPPFHFVGKDQTLINALMFRHPERFFGVLGPRRAGELTPPPSSVGSWVAALLRTPPIPSLRVRWSSGGSHRQWDGGERSRYAGGADGSCWGGLGAEKGVRKQVL</sequence>
<evidence type="ECO:0000313" key="3">
    <source>
        <dbReference type="Proteomes" id="UP001063166"/>
    </source>
</evidence>
<comment type="caution">
    <text evidence="2">The sequence shown here is derived from an EMBL/GenBank/DDBJ whole genome shotgun (WGS) entry which is preliminary data.</text>
</comment>
<organism evidence="2 3">
    <name type="scientific">Lyophyllum shimeji</name>
    <name type="common">Hon-shimeji</name>
    <name type="synonym">Tricholoma shimeji</name>
    <dbReference type="NCBI Taxonomy" id="47721"/>
    <lineage>
        <taxon>Eukaryota</taxon>
        <taxon>Fungi</taxon>
        <taxon>Dikarya</taxon>
        <taxon>Basidiomycota</taxon>
        <taxon>Agaricomycotina</taxon>
        <taxon>Agaricomycetes</taxon>
        <taxon>Agaricomycetidae</taxon>
        <taxon>Agaricales</taxon>
        <taxon>Tricholomatineae</taxon>
        <taxon>Lyophyllaceae</taxon>
        <taxon>Lyophyllum</taxon>
    </lineage>
</organism>
<dbReference type="EMBL" id="BRPK01000004">
    <property type="protein sequence ID" value="GLB38028.1"/>
    <property type="molecule type" value="Genomic_DNA"/>
</dbReference>
<proteinExistence type="predicted"/>
<accession>A0A9P3PM91</accession>
<feature type="signal peptide" evidence="1">
    <location>
        <begin position="1"/>
        <end position="23"/>
    </location>
</feature>
<keyword evidence="1" id="KW-0732">Signal</keyword>
<dbReference type="AlphaFoldDB" id="A0A9P3PM91"/>
<dbReference type="Proteomes" id="UP001063166">
    <property type="component" value="Unassembled WGS sequence"/>
</dbReference>
<gene>
    <name evidence="2" type="ORF">LshimejAT787_0410790</name>
</gene>
<name>A0A9P3PM91_LYOSH</name>
<evidence type="ECO:0000256" key="1">
    <source>
        <dbReference type="SAM" id="SignalP"/>
    </source>
</evidence>
<keyword evidence="3" id="KW-1185">Reference proteome</keyword>
<evidence type="ECO:0000313" key="2">
    <source>
        <dbReference type="EMBL" id="GLB38028.1"/>
    </source>
</evidence>